<keyword evidence="3" id="KW-1185">Reference proteome</keyword>
<feature type="region of interest" description="Disordered" evidence="1">
    <location>
        <begin position="184"/>
        <end position="230"/>
    </location>
</feature>
<dbReference type="InParanoid" id="K1X521"/>
<name>K1X521_MARBU</name>
<dbReference type="HOGENOM" id="CLU_1204995_0_0_1"/>
<organism evidence="2 3">
    <name type="scientific">Marssonina brunnea f. sp. multigermtubi (strain MB_m1)</name>
    <name type="common">Marssonina leaf spot fungus</name>
    <dbReference type="NCBI Taxonomy" id="1072389"/>
    <lineage>
        <taxon>Eukaryota</taxon>
        <taxon>Fungi</taxon>
        <taxon>Dikarya</taxon>
        <taxon>Ascomycota</taxon>
        <taxon>Pezizomycotina</taxon>
        <taxon>Leotiomycetes</taxon>
        <taxon>Helotiales</taxon>
        <taxon>Drepanopezizaceae</taxon>
        <taxon>Drepanopeziza</taxon>
    </lineage>
</organism>
<dbReference type="EMBL" id="JH921429">
    <property type="protein sequence ID" value="EKD20266.1"/>
    <property type="molecule type" value="Genomic_DNA"/>
</dbReference>
<proteinExistence type="predicted"/>
<dbReference type="AlphaFoldDB" id="K1X521"/>
<dbReference type="Proteomes" id="UP000006753">
    <property type="component" value="Unassembled WGS sequence"/>
</dbReference>
<protein>
    <submittedName>
        <fullName evidence="2">Uncharacterized protein</fullName>
    </submittedName>
</protein>
<accession>K1X521</accession>
<evidence type="ECO:0000256" key="1">
    <source>
        <dbReference type="SAM" id="MobiDB-lite"/>
    </source>
</evidence>
<evidence type="ECO:0000313" key="2">
    <source>
        <dbReference type="EMBL" id="EKD20266.1"/>
    </source>
</evidence>
<evidence type="ECO:0000313" key="3">
    <source>
        <dbReference type="Proteomes" id="UP000006753"/>
    </source>
</evidence>
<reference evidence="2 3" key="1">
    <citation type="journal article" date="2012" name="BMC Genomics">
        <title>Sequencing the genome of Marssonina brunnea reveals fungus-poplar co-evolution.</title>
        <authorList>
            <person name="Zhu S."/>
            <person name="Cao Y.-Z."/>
            <person name="Jiang C."/>
            <person name="Tan B.-Y."/>
            <person name="Wang Z."/>
            <person name="Feng S."/>
            <person name="Zhang L."/>
            <person name="Su X.-H."/>
            <person name="Brejova B."/>
            <person name="Vinar T."/>
            <person name="Xu M."/>
            <person name="Wang M.-X."/>
            <person name="Zhang S.-G."/>
            <person name="Huang M.-R."/>
            <person name="Wu R."/>
            <person name="Zhou Y."/>
        </authorList>
    </citation>
    <scope>NUCLEOTIDE SEQUENCE [LARGE SCALE GENOMIC DNA]</scope>
    <source>
        <strain evidence="2 3">MB_m1</strain>
    </source>
</reference>
<sequence>MSTYRLGWRSVNIAFLDSACAPLDSQDPFLEPRSPKLSSSRKTVPTFVERTAPYAGSEDSLWAPDRRLLPPRPTARIISLAAPTVAPLKHRISRSRAGTTIISGFGSTDAAKGAQSVQLRRGSWTWSPCCLHRRRWCVLGESVPPPHSRPSNSAPETFLLRNRVDSLISHSADALPIQRRRCRLAGPSSRSPHHVNPRGALYPRPLKSSGLMASEASDEPHTEVIASLRK</sequence>
<gene>
    <name evidence="2" type="ORF">MBM_00948</name>
</gene>
<dbReference type="KEGG" id="mbe:MBM_00948"/>